<keyword evidence="2" id="KW-0175">Coiled coil</keyword>
<evidence type="ECO:0000259" key="3">
    <source>
        <dbReference type="Pfam" id="PF02036"/>
    </source>
</evidence>
<dbReference type="RefSeq" id="WP_143236247.1">
    <property type="nucleotide sequence ID" value="NZ_VJWL01000003.1"/>
</dbReference>
<dbReference type="EMBL" id="VJWL01000003">
    <property type="protein sequence ID" value="TRW48455.1"/>
    <property type="molecule type" value="Genomic_DNA"/>
</dbReference>
<gene>
    <name evidence="1" type="primary">ubiJ</name>
    <name evidence="4" type="ORF">FM042_09815</name>
</gene>
<comment type="function">
    <text evidence="1">Required for ubiquinone (coenzyme Q) biosynthesis. Binds hydrophobic ubiquinone biosynthetic intermediates via its SCP2 domain and is essential for the stability of the Ubi complex. May constitute a docking platform where Ubi enzymes assemble and access their SCP2-bound polyprenyl substrates.</text>
</comment>
<comment type="caution">
    <text evidence="4">The sequence shown here is derived from an EMBL/GenBank/DDBJ whole genome shotgun (WGS) entry which is preliminary data.</text>
</comment>
<evidence type="ECO:0000313" key="4">
    <source>
        <dbReference type="EMBL" id="TRW48455.1"/>
    </source>
</evidence>
<dbReference type="InterPro" id="IPR038989">
    <property type="entry name" value="UbiJ"/>
</dbReference>
<feature type="domain" description="SCP2" evidence="3">
    <location>
        <begin position="15"/>
        <end position="112"/>
    </location>
</feature>
<sequence length="208" mass="22760">MPVLAVVRASIERALNVALANDPRAKQRLAGVQGKCFRLNVSGLPEPITLFFYADAISLLGPDYESVDGSVTVALSDLSELSDASKVTQMMQSGRVTITGDPVFAQQAAQVFLKLDVDFEELFAHYLGDVPGYWLAQGVDKLKQMRPNAARMQKRASDVLTQETQLAASPLFFALYQDDVRALGKQLDALEKRLDSIAKRSSTPPKTE</sequence>
<evidence type="ECO:0000313" key="5">
    <source>
        <dbReference type="Proteomes" id="UP000320359"/>
    </source>
</evidence>
<dbReference type="InterPro" id="IPR003033">
    <property type="entry name" value="SCP2_sterol-bd_dom"/>
</dbReference>
<keyword evidence="1" id="KW-0831">Ubiquinone biosynthesis</keyword>
<name>A0A552X0I2_9GAMM</name>
<organism evidence="4 5">
    <name type="scientific">Aliidiomarina halalkaliphila</name>
    <dbReference type="NCBI Taxonomy" id="2593535"/>
    <lineage>
        <taxon>Bacteria</taxon>
        <taxon>Pseudomonadati</taxon>
        <taxon>Pseudomonadota</taxon>
        <taxon>Gammaproteobacteria</taxon>
        <taxon>Alteromonadales</taxon>
        <taxon>Idiomarinaceae</taxon>
        <taxon>Aliidiomarina</taxon>
    </lineage>
</organism>
<comment type="pathway">
    <text evidence="1">Cofactor biosynthesis; ubiquinone biosynthesis.</text>
</comment>
<dbReference type="SUPFAM" id="SSF55718">
    <property type="entry name" value="SCP-like"/>
    <property type="match status" value="1"/>
</dbReference>
<dbReference type="GO" id="GO:0005737">
    <property type="term" value="C:cytoplasm"/>
    <property type="evidence" value="ECO:0007669"/>
    <property type="project" value="UniProtKB-SubCell"/>
</dbReference>
<reference evidence="4 5" key="1">
    <citation type="submission" date="2019-07" db="EMBL/GenBank/DDBJ databases">
        <authorList>
            <person name="Yang M."/>
            <person name="Zhao D."/>
            <person name="Xiang H."/>
        </authorList>
    </citation>
    <scope>NUCLEOTIDE SEQUENCE [LARGE SCALE GENOMIC DNA]</scope>
    <source>
        <strain evidence="4 5">IM1326</strain>
    </source>
</reference>
<dbReference type="AlphaFoldDB" id="A0A552X0I2"/>
<dbReference type="PANTHER" id="PTHR38693:SF1">
    <property type="entry name" value="UBIQUINONE BIOSYNTHESIS ACCESSORY FACTOR UBIJ"/>
    <property type="match status" value="1"/>
</dbReference>
<keyword evidence="5" id="KW-1185">Reference proteome</keyword>
<evidence type="ECO:0000256" key="2">
    <source>
        <dbReference type="SAM" id="Coils"/>
    </source>
</evidence>
<keyword evidence="1" id="KW-0963">Cytoplasm</keyword>
<comment type="similarity">
    <text evidence="1">Belongs to the UbiJ family.</text>
</comment>
<dbReference type="GO" id="GO:0006744">
    <property type="term" value="P:ubiquinone biosynthetic process"/>
    <property type="evidence" value="ECO:0007669"/>
    <property type="project" value="UniProtKB-UniRule"/>
</dbReference>
<proteinExistence type="inferred from homology"/>
<dbReference type="OrthoDB" id="5801225at2"/>
<dbReference type="HAMAP" id="MF_02215">
    <property type="entry name" value="UbiJ"/>
    <property type="match status" value="1"/>
</dbReference>
<dbReference type="PANTHER" id="PTHR38693">
    <property type="entry name" value="UBIQUINONE BIOSYNTHESIS PROTEIN UBIJ"/>
    <property type="match status" value="1"/>
</dbReference>
<accession>A0A552X0I2</accession>
<dbReference type="Proteomes" id="UP000320359">
    <property type="component" value="Unassembled WGS sequence"/>
</dbReference>
<evidence type="ECO:0000256" key="1">
    <source>
        <dbReference type="HAMAP-Rule" id="MF_02215"/>
    </source>
</evidence>
<comment type="subcellular location">
    <subcellularLocation>
        <location evidence="1">Cytoplasm</location>
    </subcellularLocation>
</comment>
<dbReference type="Pfam" id="PF02036">
    <property type="entry name" value="SCP2"/>
    <property type="match status" value="1"/>
</dbReference>
<dbReference type="UniPathway" id="UPA00232"/>
<protein>
    <recommendedName>
        <fullName evidence="1">Ubiquinone biosynthesis accessory factor UbiJ</fullName>
    </recommendedName>
</protein>
<dbReference type="InterPro" id="IPR036527">
    <property type="entry name" value="SCP2_sterol-bd_dom_sf"/>
</dbReference>
<feature type="coiled-coil region" evidence="2">
    <location>
        <begin position="173"/>
        <end position="200"/>
    </location>
</feature>